<dbReference type="EMBL" id="REGN01007273">
    <property type="protein sequence ID" value="RNA06825.1"/>
    <property type="molecule type" value="Genomic_DNA"/>
</dbReference>
<organism evidence="1 2">
    <name type="scientific">Brachionus plicatilis</name>
    <name type="common">Marine rotifer</name>
    <name type="synonym">Brachionus muelleri</name>
    <dbReference type="NCBI Taxonomy" id="10195"/>
    <lineage>
        <taxon>Eukaryota</taxon>
        <taxon>Metazoa</taxon>
        <taxon>Spiralia</taxon>
        <taxon>Gnathifera</taxon>
        <taxon>Rotifera</taxon>
        <taxon>Eurotatoria</taxon>
        <taxon>Monogononta</taxon>
        <taxon>Pseudotrocha</taxon>
        <taxon>Ploima</taxon>
        <taxon>Brachionidae</taxon>
        <taxon>Brachionus</taxon>
    </lineage>
</organism>
<dbReference type="AlphaFoldDB" id="A0A3M7Q7C6"/>
<sequence length="168" mass="19609">MKLVESIKVKTSPQLTPHLREIWKTNDIFNLDIHGGSICGENHTTTQCFTLNRRTALPYDHYEFNTICFICFKYAKYLKRPQCLVIVVKCYYSNINWWKALRMPSYKNFYAPFTLAALSNNSILFGFFQESLNESLSQIDLYNHLGNKTASFRFCFLDDFCAGSDSIY</sequence>
<comment type="caution">
    <text evidence="1">The sequence shown here is derived from an EMBL/GenBank/DDBJ whole genome shotgun (WGS) entry which is preliminary data.</text>
</comment>
<dbReference type="Proteomes" id="UP000276133">
    <property type="component" value="Unassembled WGS sequence"/>
</dbReference>
<accession>A0A3M7Q7C6</accession>
<evidence type="ECO:0000313" key="2">
    <source>
        <dbReference type="Proteomes" id="UP000276133"/>
    </source>
</evidence>
<reference evidence="1 2" key="1">
    <citation type="journal article" date="2018" name="Sci. Rep.">
        <title>Genomic signatures of local adaptation to the degree of environmental predictability in rotifers.</title>
        <authorList>
            <person name="Franch-Gras L."/>
            <person name="Hahn C."/>
            <person name="Garcia-Roger E.M."/>
            <person name="Carmona M.J."/>
            <person name="Serra M."/>
            <person name="Gomez A."/>
        </authorList>
    </citation>
    <scope>NUCLEOTIDE SEQUENCE [LARGE SCALE GENOMIC DNA]</scope>
    <source>
        <strain evidence="1">HYR1</strain>
    </source>
</reference>
<protein>
    <submittedName>
        <fullName evidence="1">Uncharacterized protein</fullName>
    </submittedName>
</protein>
<evidence type="ECO:0000313" key="1">
    <source>
        <dbReference type="EMBL" id="RNA06825.1"/>
    </source>
</evidence>
<gene>
    <name evidence="1" type="ORF">BpHYR1_052038</name>
</gene>
<name>A0A3M7Q7C6_BRAPC</name>
<proteinExistence type="predicted"/>
<keyword evidence="2" id="KW-1185">Reference proteome</keyword>